<evidence type="ECO:0000313" key="1">
    <source>
        <dbReference type="EMBL" id="GLK79082.1"/>
    </source>
</evidence>
<reference evidence="1" key="1">
    <citation type="journal article" date="2014" name="Int. J. Syst. Evol. Microbiol.">
        <title>Complete genome sequence of Corynebacterium casei LMG S-19264T (=DSM 44701T), isolated from a smear-ripened cheese.</title>
        <authorList>
            <consortium name="US DOE Joint Genome Institute (JGI-PGF)"/>
            <person name="Walter F."/>
            <person name="Albersmeier A."/>
            <person name="Kalinowski J."/>
            <person name="Ruckert C."/>
        </authorList>
    </citation>
    <scope>NUCLEOTIDE SEQUENCE</scope>
    <source>
        <strain evidence="1">VKM B-2748</strain>
    </source>
</reference>
<name>A0A9W6JKY0_9HYPH</name>
<accession>A0A9W6JKY0</accession>
<dbReference type="Proteomes" id="UP001143309">
    <property type="component" value="Unassembled WGS sequence"/>
</dbReference>
<dbReference type="AlphaFoldDB" id="A0A9W6JKY0"/>
<comment type="caution">
    <text evidence="1">The sequence shown here is derived from an EMBL/GenBank/DDBJ whole genome shotgun (WGS) entry which is preliminary data.</text>
</comment>
<dbReference type="RefSeq" id="WP_271199568.1">
    <property type="nucleotide sequence ID" value="NZ_BSFL01000001.1"/>
</dbReference>
<evidence type="ECO:0000313" key="2">
    <source>
        <dbReference type="Proteomes" id="UP001143309"/>
    </source>
</evidence>
<protein>
    <submittedName>
        <fullName evidence="1">Uncharacterized protein</fullName>
    </submittedName>
</protein>
<proteinExistence type="predicted"/>
<organism evidence="1 2">
    <name type="scientific">Methylopila turkensis</name>
    <dbReference type="NCBI Taxonomy" id="1437816"/>
    <lineage>
        <taxon>Bacteria</taxon>
        <taxon>Pseudomonadati</taxon>
        <taxon>Pseudomonadota</taxon>
        <taxon>Alphaproteobacteria</taxon>
        <taxon>Hyphomicrobiales</taxon>
        <taxon>Methylopilaceae</taxon>
        <taxon>Methylopila</taxon>
    </lineage>
</organism>
<reference evidence="1" key="2">
    <citation type="submission" date="2023-01" db="EMBL/GenBank/DDBJ databases">
        <authorList>
            <person name="Sun Q."/>
            <person name="Evtushenko L."/>
        </authorList>
    </citation>
    <scope>NUCLEOTIDE SEQUENCE</scope>
    <source>
        <strain evidence="1">VKM B-2748</strain>
    </source>
</reference>
<gene>
    <name evidence="1" type="ORF">GCM10008174_08230</name>
</gene>
<sequence length="73" mass="7673">MTLFNTDVYDVLIEVGIADDKAMAVAVALTPQPPSSAHQPVVGDFTIYDALRAIGVGDDKARACAIALTPQSR</sequence>
<keyword evidence="2" id="KW-1185">Reference proteome</keyword>
<dbReference type="EMBL" id="BSFL01000001">
    <property type="protein sequence ID" value="GLK79082.1"/>
    <property type="molecule type" value="Genomic_DNA"/>
</dbReference>